<dbReference type="CDD" id="cd01066">
    <property type="entry name" value="APP_MetAP"/>
    <property type="match status" value="1"/>
</dbReference>
<dbReference type="eggNOG" id="COG0006">
    <property type="taxonomic scope" value="Bacteria"/>
</dbReference>
<proteinExistence type="predicted"/>
<dbReference type="SUPFAM" id="SSF53092">
    <property type="entry name" value="Creatinase/prolidase N-terminal domain"/>
    <property type="match status" value="1"/>
</dbReference>
<protein>
    <recommendedName>
        <fullName evidence="1">Peptidase M24 domain-containing protein</fullName>
    </recommendedName>
</protein>
<keyword evidence="3" id="KW-1185">Reference proteome</keyword>
<dbReference type="PANTHER" id="PTHR46112">
    <property type="entry name" value="AMINOPEPTIDASE"/>
    <property type="match status" value="1"/>
</dbReference>
<evidence type="ECO:0000313" key="2">
    <source>
        <dbReference type="EMBL" id="KEP68180.1"/>
    </source>
</evidence>
<evidence type="ECO:0000259" key="1">
    <source>
        <dbReference type="Pfam" id="PF00557"/>
    </source>
</evidence>
<organism evidence="2 3">
    <name type="scientific">Thioclava dalianensis</name>
    <dbReference type="NCBI Taxonomy" id="1185766"/>
    <lineage>
        <taxon>Bacteria</taxon>
        <taxon>Pseudomonadati</taxon>
        <taxon>Pseudomonadota</taxon>
        <taxon>Alphaproteobacteria</taxon>
        <taxon>Rhodobacterales</taxon>
        <taxon>Paracoccaceae</taxon>
        <taxon>Thioclava</taxon>
    </lineage>
</organism>
<dbReference type="InterPro" id="IPR029149">
    <property type="entry name" value="Creatin/AminoP/Spt16_N"/>
</dbReference>
<dbReference type="OrthoDB" id="9806388at2"/>
<dbReference type="AlphaFoldDB" id="A0A074TDD0"/>
<sequence>MTAPNARRLNAVSDTELARRWQAMRAAMTSEGLDAVVVWGSQDWLGGHVRWLTDFPATNGYPRSVIFWLDRPMSVVEMGPFAQARDLQGDDPVLRGVGRHLTRPSFSSIGQTGDYDAELIAQELAEGGARRVGLVTPRAMPSALVQAVRRIDGVECSDASEMIDRLKAVKSAEELGHYRATCALQDEVWAYVLEVIQPGMRDVEVAQAAMARAQELGSDQGITLCGSAPQGEAARFNPRHLQGRMIEKGDHFSMLIEVNGPGGAYAEIARTVVLGRARPELLDAFAAMKAAQDHTLSLLVPGADPAAIAASHDEWMRAHHLPPETRLYAHGQGMGDMVERPLIRHDETLPIAEAQTLAVHPGYDDGTVFAVICDNYTIGPRGPGPCEHKTEKKIFELD</sequence>
<accession>A0A074TDD0</accession>
<dbReference type="InterPro" id="IPR000994">
    <property type="entry name" value="Pept_M24"/>
</dbReference>
<dbReference type="Pfam" id="PF00557">
    <property type="entry name" value="Peptidase_M24"/>
    <property type="match status" value="1"/>
</dbReference>
<feature type="domain" description="Peptidase M24" evidence="1">
    <location>
        <begin position="178"/>
        <end position="373"/>
    </location>
</feature>
<dbReference type="STRING" id="1185766.SAMN05216224_11817"/>
<dbReference type="Gene3D" id="3.90.230.10">
    <property type="entry name" value="Creatinase/methionine aminopeptidase superfamily"/>
    <property type="match status" value="1"/>
</dbReference>
<dbReference type="Proteomes" id="UP000027725">
    <property type="component" value="Unassembled WGS sequence"/>
</dbReference>
<evidence type="ECO:0000313" key="3">
    <source>
        <dbReference type="Proteomes" id="UP000027725"/>
    </source>
</evidence>
<comment type="caution">
    <text evidence="2">The sequence shown here is derived from an EMBL/GenBank/DDBJ whole genome shotgun (WGS) entry which is preliminary data.</text>
</comment>
<dbReference type="EMBL" id="JHEH01000043">
    <property type="protein sequence ID" value="KEP68180.1"/>
    <property type="molecule type" value="Genomic_DNA"/>
</dbReference>
<dbReference type="PANTHER" id="PTHR46112:SF2">
    <property type="entry name" value="XAA-PRO AMINOPEPTIDASE P-RELATED"/>
    <property type="match status" value="1"/>
</dbReference>
<dbReference type="SUPFAM" id="SSF55920">
    <property type="entry name" value="Creatinase/aminopeptidase"/>
    <property type="match status" value="1"/>
</dbReference>
<dbReference type="InterPro" id="IPR036005">
    <property type="entry name" value="Creatinase/aminopeptidase-like"/>
</dbReference>
<dbReference type="Gene3D" id="3.40.350.10">
    <property type="entry name" value="Creatinase/prolidase N-terminal domain"/>
    <property type="match status" value="1"/>
</dbReference>
<gene>
    <name evidence="2" type="ORF">DL1_14585</name>
</gene>
<reference evidence="2 3" key="1">
    <citation type="submission" date="2014-03" db="EMBL/GenBank/DDBJ databases">
        <title>The draft genome sequence of Thioclava dalianensis DLFJ1-1.</title>
        <authorList>
            <person name="Lai Q."/>
            <person name="Shao Z."/>
        </authorList>
    </citation>
    <scope>NUCLEOTIDE SEQUENCE [LARGE SCALE GENOMIC DNA]</scope>
    <source>
        <strain evidence="2 3">DLFJ1-1</strain>
    </source>
</reference>
<dbReference type="RefSeq" id="WP_038069214.1">
    <property type="nucleotide sequence ID" value="NZ_FOVB01000018.1"/>
</dbReference>
<dbReference type="InterPro" id="IPR050659">
    <property type="entry name" value="Peptidase_M24B"/>
</dbReference>
<name>A0A074TDD0_9RHOB</name>